<dbReference type="PROSITE" id="PS51257">
    <property type="entry name" value="PROKAR_LIPOPROTEIN"/>
    <property type="match status" value="1"/>
</dbReference>
<evidence type="ECO:0000313" key="11">
    <source>
        <dbReference type="EMBL" id="MRG87757.1"/>
    </source>
</evidence>
<evidence type="ECO:0000256" key="8">
    <source>
        <dbReference type="SAM" id="Phobius"/>
    </source>
</evidence>
<dbReference type="RefSeq" id="WP_153729641.1">
    <property type="nucleotide sequence ID" value="NZ_WJNH01000011.1"/>
</dbReference>
<feature type="domain" description="ABC3 transporter permease C-terminal" evidence="9">
    <location>
        <begin position="309"/>
        <end position="436"/>
    </location>
</feature>
<feature type="compositionally biased region" description="Polar residues" evidence="7">
    <location>
        <begin position="161"/>
        <end position="170"/>
    </location>
</feature>
<accession>A0A6G1X9Y7</accession>
<keyword evidence="12" id="KW-1185">Reference proteome</keyword>
<name>A0A6G1X9Y7_9BACI</name>
<feature type="transmembrane region" description="Helical" evidence="8">
    <location>
        <begin position="404"/>
        <end position="426"/>
    </location>
</feature>
<dbReference type="Pfam" id="PF12704">
    <property type="entry name" value="MacB_PCD"/>
    <property type="match status" value="1"/>
</dbReference>
<evidence type="ECO:0000256" key="6">
    <source>
        <dbReference type="ARBA" id="ARBA00038076"/>
    </source>
</evidence>
<dbReference type="Proteomes" id="UP000480185">
    <property type="component" value="Unassembled WGS sequence"/>
</dbReference>
<dbReference type="GO" id="GO:0022857">
    <property type="term" value="F:transmembrane transporter activity"/>
    <property type="evidence" value="ECO:0007669"/>
    <property type="project" value="TreeGrafter"/>
</dbReference>
<dbReference type="OrthoDB" id="9770099at2"/>
<keyword evidence="2" id="KW-1003">Cell membrane</keyword>
<evidence type="ECO:0000256" key="5">
    <source>
        <dbReference type="ARBA" id="ARBA00023136"/>
    </source>
</evidence>
<feature type="transmembrane region" description="Helical" evidence="8">
    <location>
        <begin position="298"/>
        <end position="323"/>
    </location>
</feature>
<evidence type="ECO:0000259" key="9">
    <source>
        <dbReference type="Pfam" id="PF02687"/>
    </source>
</evidence>
<gene>
    <name evidence="11" type="ORF">GH754_15840</name>
</gene>
<reference evidence="11 12" key="1">
    <citation type="submission" date="2019-11" db="EMBL/GenBank/DDBJ databases">
        <authorList>
            <person name="Li J."/>
        </authorList>
    </citation>
    <scope>NUCLEOTIDE SEQUENCE [LARGE SCALE GENOMIC DNA]</scope>
    <source>
        <strain evidence="11 12">J4</strain>
    </source>
</reference>
<evidence type="ECO:0000259" key="10">
    <source>
        <dbReference type="Pfam" id="PF12704"/>
    </source>
</evidence>
<organism evidence="11 12">
    <name type="scientific">Salinibacillus xinjiangensis</name>
    <dbReference type="NCBI Taxonomy" id="1229268"/>
    <lineage>
        <taxon>Bacteria</taxon>
        <taxon>Bacillati</taxon>
        <taxon>Bacillota</taxon>
        <taxon>Bacilli</taxon>
        <taxon>Bacillales</taxon>
        <taxon>Bacillaceae</taxon>
        <taxon>Salinibacillus</taxon>
    </lineage>
</organism>
<proteinExistence type="inferred from homology"/>
<keyword evidence="5 8" id="KW-0472">Membrane</keyword>
<dbReference type="AlphaFoldDB" id="A0A6G1X9Y7"/>
<feature type="domain" description="MacB-like periplasmic core" evidence="10">
    <location>
        <begin position="22"/>
        <end position="281"/>
    </location>
</feature>
<feature type="transmembrane region" description="Helical" evidence="8">
    <location>
        <begin position="360"/>
        <end position="384"/>
    </location>
</feature>
<evidence type="ECO:0000313" key="12">
    <source>
        <dbReference type="Proteomes" id="UP000480185"/>
    </source>
</evidence>
<dbReference type="EMBL" id="WJNH01000011">
    <property type="protein sequence ID" value="MRG87757.1"/>
    <property type="molecule type" value="Genomic_DNA"/>
</dbReference>
<feature type="transmembrane region" description="Helical" evidence="8">
    <location>
        <begin position="21"/>
        <end position="45"/>
    </location>
</feature>
<dbReference type="InterPro" id="IPR025857">
    <property type="entry name" value="MacB_PCD"/>
</dbReference>
<evidence type="ECO:0000256" key="3">
    <source>
        <dbReference type="ARBA" id="ARBA00022692"/>
    </source>
</evidence>
<protein>
    <submittedName>
        <fullName evidence="11">FtsX-like permease family protein</fullName>
    </submittedName>
</protein>
<dbReference type="InterPro" id="IPR050250">
    <property type="entry name" value="Macrolide_Exporter_MacB"/>
</dbReference>
<dbReference type="Pfam" id="PF02687">
    <property type="entry name" value="FtsX"/>
    <property type="match status" value="1"/>
</dbReference>
<evidence type="ECO:0000256" key="1">
    <source>
        <dbReference type="ARBA" id="ARBA00004651"/>
    </source>
</evidence>
<feature type="region of interest" description="Disordered" evidence="7">
    <location>
        <begin position="155"/>
        <end position="178"/>
    </location>
</feature>
<comment type="similarity">
    <text evidence="6">Belongs to the ABC-4 integral membrane protein family.</text>
</comment>
<dbReference type="GO" id="GO:0005886">
    <property type="term" value="C:plasma membrane"/>
    <property type="evidence" value="ECO:0007669"/>
    <property type="project" value="UniProtKB-SubCell"/>
</dbReference>
<dbReference type="InterPro" id="IPR003838">
    <property type="entry name" value="ABC3_permease_C"/>
</dbReference>
<sequence>MTLKDQFRFVRQNMKKNKLRIFMTVLATAIGCTFLIVLASVGFGLHQSIVKETLADRVVTEISVHSAPDDEGNYSRPGEEDIRYLESLEGVKAVTRRQNLMQAPKFSFKDYETEQQATIAHMPSEVKAGFELSKGELPSEENEIIVGYHFQEQLRKKSAETESQQENQPNKAEHYEGSLIGKSIDMTVKKVIDGEEKTRTIPLIISGIGEAPSREWMKDQNIYISESILKQVESFTNTPKGMIDPEGQKHNLEKDFSGYDEVKVYTESLEDVKPVTDQIEREGYSTYSVLKEMDQINMIFTIMKAGLILIGTIAVLIASIGIYNTMTMAVTERAPDIGIMKAIGANPKTIKRIFLLESSYIGLIGAVVGTILAYVISAIVNFGLPLIIESAFQEQLPKSLKFSSIPLSLVLIAVGICLLVTIISGVRPAKRATKIDILKAMRREV</sequence>
<dbReference type="PANTHER" id="PTHR30572:SF4">
    <property type="entry name" value="ABC TRANSPORTER PERMEASE YTRF"/>
    <property type="match status" value="1"/>
</dbReference>
<keyword evidence="4 8" id="KW-1133">Transmembrane helix</keyword>
<keyword evidence="3 8" id="KW-0812">Transmembrane</keyword>
<comment type="caution">
    <text evidence="11">The sequence shown here is derived from an EMBL/GenBank/DDBJ whole genome shotgun (WGS) entry which is preliminary data.</text>
</comment>
<evidence type="ECO:0000256" key="2">
    <source>
        <dbReference type="ARBA" id="ARBA00022475"/>
    </source>
</evidence>
<evidence type="ECO:0000256" key="4">
    <source>
        <dbReference type="ARBA" id="ARBA00022989"/>
    </source>
</evidence>
<evidence type="ECO:0000256" key="7">
    <source>
        <dbReference type="SAM" id="MobiDB-lite"/>
    </source>
</evidence>
<comment type="subcellular location">
    <subcellularLocation>
        <location evidence="1">Cell membrane</location>
        <topology evidence="1">Multi-pass membrane protein</topology>
    </subcellularLocation>
</comment>
<dbReference type="PANTHER" id="PTHR30572">
    <property type="entry name" value="MEMBRANE COMPONENT OF TRANSPORTER-RELATED"/>
    <property type="match status" value="1"/>
</dbReference>